<dbReference type="Pfam" id="PF01909">
    <property type="entry name" value="NTP_transf_2"/>
    <property type="match status" value="1"/>
</dbReference>
<accession>A0A3M7TSU0</accession>
<dbReference type="AlphaFoldDB" id="A0A3M7TSU0"/>
<dbReference type="InterPro" id="IPR002934">
    <property type="entry name" value="Polymerase_NTP_transf_dom"/>
</dbReference>
<reference evidence="2 3" key="1">
    <citation type="submission" date="2018-10" db="EMBL/GenBank/DDBJ databases">
        <title>Bacillus Keqinensis sp. nov., a moderately halophilic bacterium isolated from a saline-alkaline lake.</title>
        <authorList>
            <person name="Wang H."/>
        </authorList>
    </citation>
    <scope>NUCLEOTIDE SEQUENCE [LARGE SCALE GENOMIC DNA]</scope>
    <source>
        <strain evidence="2 3">KQ-3</strain>
    </source>
</reference>
<sequence>MKRRDPFKTAQSFIKENYPECEGALLAGSTVRGQTTSTSDLDIVVFSGKVAYAFRKSLTYNGWPVEVFVYNLNSYRDFFKSDADRGRACLQRMVKEGKILADSGLITRIKKEAEESLNAGPAEWDEPMLRMKQYFLTDLLDDFTGSDDRGEGIFIAGSLGEAVHEFLLRTNGKWIGASKWIVRSLNEYDESMAKHFINAFDTYYRTGEKGEVISFVEDVLEPFGGRLFEGFSIGKEQEIYRRC</sequence>
<evidence type="ECO:0000259" key="1">
    <source>
        <dbReference type="Pfam" id="PF01909"/>
    </source>
</evidence>
<dbReference type="CDD" id="cd05403">
    <property type="entry name" value="NT_KNTase_like"/>
    <property type="match status" value="1"/>
</dbReference>
<evidence type="ECO:0000313" key="2">
    <source>
        <dbReference type="EMBL" id="RNA68577.1"/>
    </source>
</evidence>
<proteinExistence type="predicted"/>
<dbReference type="EMBL" id="RHIB01000001">
    <property type="protein sequence ID" value="RNA68577.1"/>
    <property type="molecule type" value="Genomic_DNA"/>
</dbReference>
<comment type="caution">
    <text evidence="2">The sequence shown here is derived from an EMBL/GenBank/DDBJ whole genome shotgun (WGS) entry which is preliminary data.</text>
</comment>
<name>A0A3M7TSU0_9BACI</name>
<dbReference type="GO" id="GO:0016779">
    <property type="term" value="F:nucleotidyltransferase activity"/>
    <property type="evidence" value="ECO:0007669"/>
    <property type="project" value="InterPro"/>
</dbReference>
<keyword evidence="3" id="KW-1185">Reference proteome</keyword>
<dbReference type="SUPFAM" id="SSF81301">
    <property type="entry name" value="Nucleotidyltransferase"/>
    <property type="match status" value="1"/>
</dbReference>
<dbReference type="Gene3D" id="3.30.460.10">
    <property type="entry name" value="Beta Polymerase, domain 2"/>
    <property type="match status" value="1"/>
</dbReference>
<feature type="domain" description="Polymerase nucleotidyl transferase" evidence="1">
    <location>
        <begin position="13"/>
        <end position="53"/>
    </location>
</feature>
<organism evidence="2 3">
    <name type="scientific">Alteribacter keqinensis</name>
    <dbReference type="NCBI Taxonomy" id="2483800"/>
    <lineage>
        <taxon>Bacteria</taxon>
        <taxon>Bacillati</taxon>
        <taxon>Bacillota</taxon>
        <taxon>Bacilli</taxon>
        <taxon>Bacillales</taxon>
        <taxon>Bacillaceae</taxon>
        <taxon>Alteribacter</taxon>
    </lineage>
</organism>
<gene>
    <name evidence="2" type="ORF">EBO34_00995</name>
</gene>
<dbReference type="RefSeq" id="WP_122896102.1">
    <property type="nucleotide sequence ID" value="NZ_RHIB01000001.1"/>
</dbReference>
<keyword evidence="2" id="KW-0808">Transferase</keyword>
<evidence type="ECO:0000313" key="3">
    <source>
        <dbReference type="Proteomes" id="UP000278746"/>
    </source>
</evidence>
<dbReference type="InterPro" id="IPR043519">
    <property type="entry name" value="NT_sf"/>
</dbReference>
<dbReference type="OrthoDB" id="43980at2"/>
<dbReference type="Proteomes" id="UP000278746">
    <property type="component" value="Unassembled WGS sequence"/>
</dbReference>
<protein>
    <submittedName>
        <fullName evidence="2">Nucleotidyltransferase domain-containing protein</fullName>
    </submittedName>
</protein>